<proteinExistence type="predicted"/>
<dbReference type="GO" id="GO:0016740">
    <property type="term" value="F:transferase activity"/>
    <property type="evidence" value="ECO:0007669"/>
    <property type="project" value="UniProtKB-KW"/>
</dbReference>
<feature type="non-terminal residue" evidence="2">
    <location>
        <position position="302"/>
    </location>
</feature>
<dbReference type="Proteomes" id="UP000192247">
    <property type="component" value="Unassembled WGS sequence"/>
</dbReference>
<evidence type="ECO:0000256" key="1">
    <source>
        <dbReference type="SAM" id="Phobius"/>
    </source>
</evidence>
<dbReference type="AlphaFoldDB" id="A0A1V9XTF4"/>
<dbReference type="STRING" id="418985.A0A1V9XTF4"/>
<feature type="transmembrane region" description="Helical" evidence="1">
    <location>
        <begin position="242"/>
        <end position="266"/>
    </location>
</feature>
<gene>
    <name evidence="2" type="ORF">BIW11_07647</name>
</gene>
<accession>A0A1V9XTF4</accession>
<sequence>MFNDTSTNYLITNGPTFQILWKIVTRSVKLFVIGLILNSSGGNNNIASLRIPGVLQRFAISYFIVATVHTLRVIPTEVTEGWRGASSKLRDVIFYWPEWLLMSFLVAIHLLVIIALPVPGCPTGYLGPGGLHMGGAYFNCTGGAAGYVDRLILGTTHIYQRSSAKKVYHGNLPHDPEGLLGCLTSIFLTFLGLQAGKILLTYPNHFHRISRWISWAIICGLLAGILCGFSKENGAIPVNKNLWSLSFVLCNASSAFVLLTLMYIAIDVLNLWAGGPFIYPGMNSIIVYVGHMLVTGMLPWFW</sequence>
<evidence type="ECO:0000313" key="3">
    <source>
        <dbReference type="Proteomes" id="UP000192247"/>
    </source>
</evidence>
<reference evidence="2 3" key="1">
    <citation type="journal article" date="2017" name="Gigascience">
        <title>Draft genome of the honey bee ectoparasitic mite, Tropilaelaps mercedesae, is shaped by the parasitic life history.</title>
        <authorList>
            <person name="Dong X."/>
            <person name="Armstrong S.D."/>
            <person name="Xia D."/>
            <person name="Makepeace B.L."/>
            <person name="Darby A.C."/>
            <person name="Kadowaki T."/>
        </authorList>
    </citation>
    <scope>NUCLEOTIDE SEQUENCE [LARGE SCALE GENOMIC DNA]</scope>
    <source>
        <strain evidence="2">Wuxi-XJTLU</strain>
    </source>
</reference>
<feature type="transmembrane region" description="Helical" evidence="1">
    <location>
        <begin position="93"/>
        <end position="116"/>
    </location>
</feature>
<dbReference type="EMBL" id="MNPL01004578">
    <property type="protein sequence ID" value="OQR76648.1"/>
    <property type="molecule type" value="Genomic_DNA"/>
</dbReference>
<keyword evidence="2" id="KW-0808">Transferase</keyword>
<evidence type="ECO:0000313" key="2">
    <source>
        <dbReference type="EMBL" id="OQR76648.1"/>
    </source>
</evidence>
<feature type="transmembrane region" description="Helical" evidence="1">
    <location>
        <begin position="179"/>
        <end position="200"/>
    </location>
</feature>
<dbReference type="PANTHER" id="PTHR31061">
    <property type="entry name" value="LD22376P"/>
    <property type="match status" value="1"/>
</dbReference>
<name>A0A1V9XTF4_9ACAR</name>
<keyword evidence="1" id="KW-1133">Transmembrane helix</keyword>
<feature type="transmembrane region" description="Helical" evidence="1">
    <location>
        <begin position="278"/>
        <end position="301"/>
    </location>
</feature>
<dbReference type="PANTHER" id="PTHR31061:SF24">
    <property type="entry name" value="LD22376P"/>
    <property type="match status" value="1"/>
</dbReference>
<keyword evidence="1" id="KW-0472">Membrane</keyword>
<dbReference type="InParanoid" id="A0A1V9XTF4"/>
<organism evidence="2 3">
    <name type="scientific">Tropilaelaps mercedesae</name>
    <dbReference type="NCBI Taxonomy" id="418985"/>
    <lineage>
        <taxon>Eukaryota</taxon>
        <taxon>Metazoa</taxon>
        <taxon>Ecdysozoa</taxon>
        <taxon>Arthropoda</taxon>
        <taxon>Chelicerata</taxon>
        <taxon>Arachnida</taxon>
        <taxon>Acari</taxon>
        <taxon>Parasitiformes</taxon>
        <taxon>Mesostigmata</taxon>
        <taxon>Gamasina</taxon>
        <taxon>Dermanyssoidea</taxon>
        <taxon>Laelapidae</taxon>
        <taxon>Tropilaelaps</taxon>
    </lineage>
</organism>
<feature type="transmembrane region" description="Helical" evidence="1">
    <location>
        <begin position="212"/>
        <end position="230"/>
    </location>
</feature>
<comment type="caution">
    <text evidence="2">The sequence shown here is derived from an EMBL/GenBank/DDBJ whole genome shotgun (WGS) entry which is preliminary data.</text>
</comment>
<feature type="transmembrane region" description="Helical" evidence="1">
    <location>
        <begin position="136"/>
        <end position="159"/>
    </location>
</feature>
<keyword evidence="1" id="KW-0812">Transmembrane</keyword>
<dbReference type="OrthoDB" id="2149840at2759"/>
<keyword evidence="3" id="KW-1185">Reference proteome</keyword>
<protein>
    <submittedName>
        <fullName evidence="2">Heparan-alpha-glucosaminide N-acetyltransferase-like</fullName>
    </submittedName>
</protein>